<feature type="domain" description="DUF4369" evidence="1">
    <location>
        <begin position="31"/>
        <end position="121"/>
    </location>
</feature>
<evidence type="ECO:0000313" key="3">
    <source>
        <dbReference type="Proteomes" id="UP000823636"/>
    </source>
</evidence>
<dbReference type="EMBL" id="JADIMW010000052">
    <property type="protein sequence ID" value="MBO8438202.1"/>
    <property type="molecule type" value="Genomic_DNA"/>
</dbReference>
<dbReference type="Gene3D" id="3.40.30.10">
    <property type="entry name" value="Glutaredoxin"/>
    <property type="match status" value="1"/>
</dbReference>
<dbReference type="AlphaFoldDB" id="A0A9D9H7P2"/>
<comment type="caution">
    <text evidence="2">The sequence shown here is derived from an EMBL/GenBank/DDBJ whole genome shotgun (WGS) entry which is preliminary data.</text>
</comment>
<organism evidence="2 3">
    <name type="scientific">Candidatus Caccoplasma merdipullorum</name>
    <dbReference type="NCBI Taxonomy" id="2840718"/>
    <lineage>
        <taxon>Bacteria</taxon>
        <taxon>Pseudomonadati</taxon>
        <taxon>Bacteroidota</taxon>
        <taxon>Bacteroidia</taxon>
        <taxon>Bacteroidales</taxon>
        <taxon>Bacteroidaceae</taxon>
        <taxon>Bacteroidaceae incertae sedis</taxon>
        <taxon>Candidatus Caccoplasma</taxon>
    </lineage>
</organism>
<dbReference type="PROSITE" id="PS51257">
    <property type="entry name" value="PROKAR_LIPOPROTEIN"/>
    <property type="match status" value="1"/>
</dbReference>
<proteinExistence type="predicted"/>
<name>A0A9D9H7P2_9BACT</name>
<dbReference type="InterPro" id="IPR036249">
    <property type="entry name" value="Thioredoxin-like_sf"/>
</dbReference>
<reference evidence="2" key="1">
    <citation type="submission" date="2020-10" db="EMBL/GenBank/DDBJ databases">
        <authorList>
            <person name="Gilroy R."/>
        </authorList>
    </citation>
    <scope>NUCLEOTIDE SEQUENCE</scope>
    <source>
        <strain evidence="2">G3-4614</strain>
    </source>
</reference>
<dbReference type="Pfam" id="PF14289">
    <property type="entry name" value="DUF4369"/>
    <property type="match status" value="1"/>
</dbReference>
<reference evidence="2" key="2">
    <citation type="journal article" date="2021" name="PeerJ">
        <title>Extensive microbial diversity within the chicken gut microbiome revealed by metagenomics and culture.</title>
        <authorList>
            <person name="Gilroy R."/>
            <person name="Ravi A."/>
            <person name="Getino M."/>
            <person name="Pursley I."/>
            <person name="Horton D.L."/>
            <person name="Alikhan N.F."/>
            <person name="Baker D."/>
            <person name="Gharbi K."/>
            <person name="Hall N."/>
            <person name="Watson M."/>
            <person name="Adriaenssens E.M."/>
            <person name="Foster-Nyarko E."/>
            <person name="Jarju S."/>
            <person name="Secka A."/>
            <person name="Antonio M."/>
            <person name="Oren A."/>
            <person name="Chaudhuri R.R."/>
            <person name="La Ragione R."/>
            <person name="Hildebrand F."/>
            <person name="Pallen M.J."/>
        </authorList>
    </citation>
    <scope>NUCLEOTIDE SEQUENCE</scope>
    <source>
        <strain evidence="2">G3-4614</strain>
    </source>
</reference>
<evidence type="ECO:0000313" key="2">
    <source>
        <dbReference type="EMBL" id="MBO8438202.1"/>
    </source>
</evidence>
<sequence>MKPRTTYIALSAAVMLAAISCKHGILQSGINIKGDITGYGGKTLYALYENPEKGIITDTIAVKSGKFTIKAESEQETPLYITDENRRTITALFVKDGDNITISGECAPYKVTVEGSPTNTLLGEFYNKNATMLAKLDSLRNLYATRRNDPDYKSLLAETTDSISRQAGIFVKDNPTSPASVFLTYRYISRYDNRDETRKLIESIAPTTRPERFTAKIERYVSIQRYDKGKVMPYTQLHTPNDSSIYSYTRKNLPTIVYFWSINDTASLRGLDTLRTLYNTLPEKKIQIHSISLDINKNAWKRVIREKKLPWDQSILPEGWCSQTAYTLNISRLPSIFFIERNSTIIGRDLQMDSLRILLDEKLK</sequence>
<dbReference type="InterPro" id="IPR025380">
    <property type="entry name" value="DUF4369"/>
</dbReference>
<dbReference type="Proteomes" id="UP000823636">
    <property type="component" value="Unassembled WGS sequence"/>
</dbReference>
<accession>A0A9D9H7P2</accession>
<protein>
    <submittedName>
        <fullName evidence="2">DUF4369 domain-containing protein</fullName>
    </submittedName>
</protein>
<evidence type="ECO:0000259" key="1">
    <source>
        <dbReference type="Pfam" id="PF14289"/>
    </source>
</evidence>
<gene>
    <name evidence="2" type="ORF">IAC54_04805</name>
</gene>
<dbReference type="SUPFAM" id="SSF52833">
    <property type="entry name" value="Thioredoxin-like"/>
    <property type="match status" value="1"/>
</dbReference>